<dbReference type="Proteomes" id="UP001488838">
    <property type="component" value="Unassembled WGS sequence"/>
</dbReference>
<dbReference type="SUPFAM" id="SSF110942">
    <property type="entry name" value="HSP90 C-terminal domain"/>
    <property type="match status" value="1"/>
</dbReference>
<name>A0AAW0I0E6_MYOGA</name>
<evidence type="ECO:0000313" key="4">
    <source>
        <dbReference type="Proteomes" id="UP001488838"/>
    </source>
</evidence>
<reference evidence="3 4" key="1">
    <citation type="journal article" date="2023" name="bioRxiv">
        <title>Conserved and derived expression patterns and positive selection on dental genes reveal complex evolutionary context of ever-growing rodent molars.</title>
        <authorList>
            <person name="Calamari Z.T."/>
            <person name="Song A."/>
            <person name="Cohen E."/>
            <person name="Akter M."/>
            <person name="Roy R.D."/>
            <person name="Hallikas O."/>
            <person name="Christensen M.M."/>
            <person name="Li P."/>
            <person name="Marangoni P."/>
            <person name="Jernvall J."/>
            <person name="Klein O.D."/>
        </authorList>
    </citation>
    <scope>NUCLEOTIDE SEQUENCE [LARGE SCALE GENOMIC DNA]</scope>
    <source>
        <strain evidence="3">V071</strain>
    </source>
</reference>
<dbReference type="Gene3D" id="1.20.120.790">
    <property type="entry name" value="Heat shock protein 90, C-terminal domain"/>
    <property type="match status" value="1"/>
</dbReference>
<accession>A0AAW0I0E6</accession>
<protein>
    <recommendedName>
        <fullName evidence="5">Heat shock protein 90</fullName>
    </recommendedName>
</protein>
<evidence type="ECO:0008006" key="5">
    <source>
        <dbReference type="Google" id="ProtNLM"/>
    </source>
</evidence>
<comment type="similarity">
    <text evidence="1">Belongs to the heat shock protein 90 family.</text>
</comment>
<evidence type="ECO:0000256" key="2">
    <source>
        <dbReference type="ARBA" id="ARBA00023186"/>
    </source>
</evidence>
<organism evidence="3 4">
    <name type="scientific">Myodes glareolus</name>
    <name type="common">Bank vole</name>
    <name type="synonym">Clethrionomys glareolus</name>
    <dbReference type="NCBI Taxonomy" id="447135"/>
    <lineage>
        <taxon>Eukaryota</taxon>
        <taxon>Metazoa</taxon>
        <taxon>Chordata</taxon>
        <taxon>Craniata</taxon>
        <taxon>Vertebrata</taxon>
        <taxon>Euteleostomi</taxon>
        <taxon>Mammalia</taxon>
        <taxon>Eutheria</taxon>
        <taxon>Euarchontoglires</taxon>
        <taxon>Glires</taxon>
        <taxon>Rodentia</taxon>
        <taxon>Myomorpha</taxon>
        <taxon>Muroidea</taxon>
        <taxon>Cricetidae</taxon>
        <taxon>Arvicolinae</taxon>
        <taxon>Myodes</taxon>
    </lineage>
</organism>
<dbReference type="PANTHER" id="PTHR11528">
    <property type="entry name" value="HEAT SHOCK PROTEIN 90 FAMILY MEMBER"/>
    <property type="match status" value="1"/>
</dbReference>
<dbReference type="EMBL" id="JBBHLL010000263">
    <property type="protein sequence ID" value="KAK7807727.1"/>
    <property type="molecule type" value="Genomic_DNA"/>
</dbReference>
<dbReference type="GO" id="GO:0005524">
    <property type="term" value="F:ATP binding"/>
    <property type="evidence" value="ECO:0007669"/>
    <property type="project" value="InterPro"/>
</dbReference>
<dbReference type="AlphaFoldDB" id="A0AAW0I0E6"/>
<gene>
    <name evidence="3" type="ORF">U0070_009308</name>
</gene>
<dbReference type="GO" id="GO:0016887">
    <property type="term" value="F:ATP hydrolysis activity"/>
    <property type="evidence" value="ECO:0007669"/>
    <property type="project" value="InterPro"/>
</dbReference>
<dbReference type="InterPro" id="IPR037196">
    <property type="entry name" value="HSP90_C"/>
</dbReference>
<comment type="caution">
    <text evidence="3">The sequence shown here is derived from an EMBL/GenBank/DDBJ whole genome shotgun (WGS) entry which is preliminary data.</text>
</comment>
<dbReference type="Pfam" id="PF00183">
    <property type="entry name" value="HSP90"/>
    <property type="match status" value="1"/>
</dbReference>
<dbReference type="GO" id="GO:0140662">
    <property type="term" value="F:ATP-dependent protein folding chaperone"/>
    <property type="evidence" value="ECO:0007669"/>
    <property type="project" value="InterPro"/>
</dbReference>
<evidence type="ECO:0000313" key="3">
    <source>
        <dbReference type="EMBL" id="KAK7807727.1"/>
    </source>
</evidence>
<sequence length="140" mass="15897">MTVIKHLEINPDHPIVENLRQETEADKNDKVVKDLVVVLFVTAVLCFGFSLKDPLTKSNHIYHIMKLGLGESEARLVRYRWQVTELVRPLDSLNATILFKSFVFGIDEDEVTAEEPSVAVPHEILPLEGDENASRMEEVD</sequence>
<evidence type="ECO:0000256" key="1">
    <source>
        <dbReference type="ARBA" id="ARBA00008239"/>
    </source>
</evidence>
<dbReference type="InterPro" id="IPR001404">
    <property type="entry name" value="Hsp90_fam"/>
</dbReference>
<keyword evidence="2" id="KW-0143">Chaperone</keyword>
<keyword evidence="4" id="KW-1185">Reference proteome</keyword>
<proteinExistence type="inferred from homology"/>
<dbReference type="GO" id="GO:0051082">
    <property type="term" value="F:unfolded protein binding"/>
    <property type="evidence" value="ECO:0007669"/>
    <property type="project" value="InterPro"/>
</dbReference>